<dbReference type="PANTHER" id="PTHR23189">
    <property type="entry name" value="RNA RECOGNITION MOTIF-CONTAINING"/>
    <property type="match status" value="1"/>
</dbReference>
<protein>
    <recommendedName>
        <fullName evidence="3">Mei2-like C-terminal RNA recognition motif domain-containing protein</fullName>
    </recommendedName>
</protein>
<dbReference type="InterPro" id="IPR012677">
    <property type="entry name" value="Nucleotide-bd_a/b_plait_sf"/>
</dbReference>
<evidence type="ECO:0000256" key="2">
    <source>
        <dbReference type="SAM" id="MobiDB-lite"/>
    </source>
</evidence>
<dbReference type="InterPro" id="IPR035979">
    <property type="entry name" value="RBD_domain_sf"/>
</dbReference>
<dbReference type="InterPro" id="IPR034454">
    <property type="entry name" value="MEI2-like_RRM3"/>
</dbReference>
<dbReference type="InterPro" id="IPR007201">
    <property type="entry name" value="Mei2-like_Rrm_C"/>
</dbReference>
<sequence length="309" mass="33900">MPAEDLAISDPSQYGDMANISSPPDDAGSDLKLLIQFFDCRAARSMREAQKKTVTGLVVNDPGSASTVSSSLLGADFGVTRLAETTPSPVLLDTISRMPSLSPTPVTRASSGPTFCTTFLDSADAGRGDYSIDPDCCWADLRTTVMIKNIPNKLTQQRMLKMIDDVSAQSYDFFYLPIDLRNRCNVGYAFINFIEPTRIVPFYRAFHGTGWKNFNNSKKICDLSYARIQGKEALMQHFSSATLPKNPAMRPLFRVGQSLQPLRVPGETTRYASCVVGMEPSSSSISLGGLLPVPTRARTLPVGQRLHQW</sequence>
<dbReference type="OrthoDB" id="417481at2759"/>
<dbReference type="AlphaFoldDB" id="C5L7K8"/>
<evidence type="ECO:0000259" key="3">
    <source>
        <dbReference type="Pfam" id="PF04059"/>
    </source>
</evidence>
<dbReference type="Gene3D" id="3.30.70.330">
    <property type="match status" value="1"/>
</dbReference>
<keyword evidence="5" id="KW-1185">Reference proteome</keyword>
<feature type="region of interest" description="Disordered" evidence="2">
    <location>
        <begin position="1"/>
        <end position="25"/>
    </location>
</feature>
<dbReference type="Proteomes" id="UP000007800">
    <property type="component" value="Unassembled WGS sequence"/>
</dbReference>
<dbReference type="GO" id="GO:0003723">
    <property type="term" value="F:RNA binding"/>
    <property type="evidence" value="ECO:0007669"/>
    <property type="project" value="UniProtKB-KW"/>
</dbReference>
<dbReference type="OMA" id="DLRNRCN"/>
<reference evidence="4 5" key="1">
    <citation type="submission" date="2008-07" db="EMBL/GenBank/DDBJ databases">
        <authorList>
            <person name="El-Sayed N."/>
            <person name="Caler E."/>
            <person name="Inman J."/>
            <person name="Amedeo P."/>
            <person name="Hass B."/>
            <person name="Wortman J."/>
        </authorList>
    </citation>
    <scope>NUCLEOTIDE SEQUENCE [LARGE SCALE GENOMIC DNA]</scope>
    <source>
        <strain evidence="5">ATCC 50983 / TXsc</strain>
    </source>
</reference>
<dbReference type="InParanoid" id="C5L7K8"/>
<evidence type="ECO:0000256" key="1">
    <source>
        <dbReference type="ARBA" id="ARBA00022884"/>
    </source>
</evidence>
<dbReference type="RefSeq" id="XP_002775654.1">
    <property type="nucleotide sequence ID" value="XM_002775608.1"/>
</dbReference>
<feature type="domain" description="Mei2-like C-terminal RNA recognition motif" evidence="3">
    <location>
        <begin position="142"/>
        <end position="238"/>
    </location>
</feature>
<evidence type="ECO:0000313" key="5">
    <source>
        <dbReference type="Proteomes" id="UP000007800"/>
    </source>
</evidence>
<dbReference type="SUPFAM" id="SSF54928">
    <property type="entry name" value="RNA-binding domain, RBD"/>
    <property type="match status" value="1"/>
</dbReference>
<accession>C5L7K8</accession>
<gene>
    <name evidence="4" type="ORF">Pmar_PMAR020633</name>
</gene>
<name>C5L7K8_PERM5</name>
<dbReference type="EMBL" id="GG679899">
    <property type="protein sequence ID" value="EER07470.1"/>
    <property type="molecule type" value="Genomic_DNA"/>
</dbReference>
<dbReference type="Pfam" id="PF04059">
    <property type="entry name" value="RRM_2"/>
    <property type="match status" value="1"/>
</dbReference>
<proteinExistence type="predicted"/>
<dbReference type="CDD" id="cd12531">
    <property type="entry name" value="RRM3_MEI2_like"/>
    <property type="match status" value="1"/>
</dbReference>
<organism evidence="5">
    <name type="scientific">Perkinsus marinus (strain ATCC 50983 / TXsc)</name>
    <dbReference type="NCBI Taxonomy" id="423536"/>
    <lineage>
        <taxon>Eukaryota</taxon>
        <taxon>Sar</taxon>
        <taxon>Alveolata</taxon>
        <taxon>Perkinsozoa</taxon>
        <taxon>Perkinsea</taxon>
        <taxon>Perkinsida</taxon>
        <taxon>Perkinsidae</taxon>
        <taxon>Perkinsus</taxon>
    </lineage>
</organism>
<keyword evidence="1" id="KW-0694">RNA-binding</keyword>
<evidence type="ECO:0000313" key="4">
    <source>
        <dbReference type="EMBL" id="EER07470.1"/>
    </source>
</evidence>
<dbReference type="GeneID" id="9041214"/>